<comment type="function">
    <text evidence="6">Component of the Mediator complex, a coactivator involved in the regulated transcription of nearly all RNA polymerase II-dependent genes. Mediator functions as a bridge to convey information from gene-specific regulatory proteins to the basal RNA polymerase II transcription machinery. Mediator is recruited to promoters by direct interactions with regulatory proteins and serves as a scaffold for the assembly of a functional preinitiation complex with RNA polymerase II and the general transcription factors.</text>
</comment>
<dbReference type="Pfam" id="PF04934">
    <property type="entry name" value="Med6"/>
    <property type="match status" value="1"/>
</dbReference>
<dbReference type="Proteomes" id="UP000887578">
    <property type="component" value="Unplaced"/>
</dbReference>
<keyword evidence="3 6" id="KW-0805">Transcription regulation</keyword>
<dbReference type="InterPro" id="IPR007018">
    <property type="entry name" value="Mediator_Med6"/>
</dbReference>
<name>A0A914Q7N4_9BILA</name>
<evidence type="ECO:0000256" key="3">
    <source>
        <dbReference type="ARBA" id="ARBA00023015"/>
    </source>
</evidence>
<evidence type="ECO:0000256" key="7">
    <source>
        <dbReference type="SAM" id="MobiDB-lite"/>
    </source>
</evidence>
<proteinExistence type="inferred from homology"/>
<reference evidence="9" key="1">
    <citation type="submission" date="2022-11" db="UniProtKB">
        <authorList>
            <consortium name="WormBaseParasite"/>
        </authorList>
    </citation>
    <scope>IDENTIFICATION</scope>
</reference>
<dbReference type="GO" id="GO:0006357">
    <property type="term" value="P:regulation of transcription by RNA polymerase II"/>
    <property type="evidence" value="ECO:0007669"/>
    <property type="project" value="InterPro"/>
</dbReference>
<feature type="compositionally biased region" description="Polar residues" evidence="7">
    <location>
        <begin position="288"/>
        <end position="322"/>
    </location>
</feature>
<comment type="subunit">
    <text evidence="6">Component of the Mediator complex.</text>
</comment>
<accession>A0A914Q7N4</accession>
<evidence type="ECO:0000256" key="1">
    <source>
        <dbReference type="ARBA" id="ARBA00004123"/>
    </source>
</evidence>
<evidence type="ECO:0000313" key="9">
    <source>
        <dbReference type="WBParaSite" id="PDA_v2.g27449.t1"/>
    </source>
</evidence>
<gene>
    <name evidence="6" type="primary">MED6</name>
</gene>
<keyword evidence="8" id="KW-1185">Reference proteome</keyword>
<evidence type="ECO:0000313" key="8">
    <source>
        <dbReference type="Proteomes" id="UP000887578"/>
    </source>
</evidence>
<dbReference type="GO" id="GO:0003712">
    <property type="term" value="F:transcription coregulator activity"/>
    <property type="evidence" value="ECO:0007669"/>
    <property type="project" value="InterPro"/>
</dbReference>
<evidence type="ECO:0000256" key="6">
    <source>
        <dbReference type="RuleBase" id="RU364143"/>
    </source>
</evidence>
<keyword evidence="4 6" id="KW-0804">Transcription</keyword>
<dbReference type="GO" id="GO:0016592">
    <property type="term" value="C:mediator complex"/>
    <property type="evidence" value="ECO:0007669"/>
    <property type="project" value="InterPro"/>
</dbReference>
<sequence>MNPRPFSNNPGIPDSPLLHKSWHNPGWPSNLLNVENIIHYFCDESNPFYDRQSDNQTLIMQGIPMDRLSKMNGIQFSLVHVCGPLFVIGKLKRASETNFTPICYYYCMDGTVYQCPDLYTFIQSRLAQTTNPLREALTQASKYSRFDVNKGYTWEFDADASKSAETVEEEKEKKSKKSWYQDPNKVRSSQYQWKRADRILHMTLHRYPPGSGMHIEGPPRMEIDTSGPGSVASRQTPMPQQLNSIEPASFVIGSKPATPASNNTTGGPASNITGGAPTPGGGLGLSAPNSHLTVGGPSSVSSRNINSPAMRKSNGTPSKIGR</sequence>
<keyword evidence="6" id="KW-0010">Activator</keyword>
<evidence type="ECO:0000256" key="2">
    <source>
        <dbReference type="ARBA" id="ARBA00007526"/>
    </source>
</evidence>
<comment type="similarity">
    <text evidence="2 6">Belongs to the Mediator complex subunit 6 family.</text>
</comment>
<evidence type="ECO:0000256" key="4">
    <source>
        <dbReference type="ARBA" id="ARBA00023163"/>
    </source>
</evidence>
<organism evidence="8 9">
    <name type="scientific">Panagrolaimus davidi</name>
    <dbReference type="NCBI Taxonomy" id="227884"/>
    <lineage>
        <taxon>Eukaryota</taxon>
        <taxon>Metazoa</taxon>
        <taxon>Ecdysozoa</taxon>
        <taxon>Nematoda</taxon>
        <taxon>Chromadorea</taxon>
        <taxon>Rhabditida</taxon>
        <taxon>Tylenchina</taxon>
        <taxon>Panagrolaimomorpha</taxon>
        <taxon>Panagrolaimoidea</taxon>
        <taxon>Panagrolaimidae</taxon>
        <taxon>Panagrolaimus</taxon>
    </lineage>
</organism>
<feature type="region of interest" description="Disordered" evidence="7">
    <location>
        <begin position="209"/>
        <end position="238"/>
    </location>
</feature>
<dbReference type="Gene3D" id="3.10.450.580">
    <property type="entry name" value="Mediator complex, subunit Med6"/>
    <property type="match status" value="1"/>
</dbReference>
<dbReference type="InterPro" id="IPR038566">
    <property type="entry name" value="Mediator_Med6_sf"/>
</dbReference>
<comment type="subcellular location">
    <subcellularLocation>
        <location evidence="1 6">Nucleus</location>
    </subcellularLocation>
</comment>
<dbReference type="WBParaSite" id="PDA_v2.g27449.t1">
    <property type="protein sequence ID" value="PDA_v2.g27449.t1"/>
    <property type="gene ID" value="PDA_v2.g27449"/>
</dbReference>
<protein>
    <recommendedName>
        <fullName evidence="6">Mediator of RNA polymerase II transcription subunit 6</fullName>
    </recommendedName>
    <alternativeName>
        <fullName evidence="6">Mediator complex subunit 6</fullName>
    </alternativeName>
</protein>
<dbReference type="PANTHER" id="PTHR13104">
    <property type="entry name" value="MED-6-RELATED"/>
    <property type="match status" value="1"/>
</dbReference>
<dbReference type="AlphaFoldDB" id="A0A914Q7N4"/>
<keyword evidence="5 6" id="KW-0539">Nucleus</keyword>
<evidence type="ECO:0000256" key="5">
    <source>
        <dbReference type="ARBA" id="ARBA00023242"/>
    </source>
</evidence>
<feature type="region of interest" description="Disordered" evidence="7">
    <location>
        <begin position="252"/>
        <end position="322"/>
    </location>
</feature>
<feature type="compositionally biased region" description="Polar residues" evidence="7">
    <location>
        <begin position="259"/>
        <end position="272"/>
    </location>
</feature>